<protein>
    <submittedName>
        <fullName evidence="6">Divalent metal cation transporter</fullName>
    </submittedName>
</protein>
<organism evidence="6 7">
    <name type="scientific">Siminovitchia acidinfaciens</name>
    <dbReference type="NCBI Taxonomy" id="2321395"/>
    <lineage>
        <taxon>Bacteria</taxon>
        <taxon>Bacillati</taxon>
        <taxon>Bacillota</taxon>
        <taxon>Bacilli</taxon>
        <taxon>Bacillales</taxon>
        <taxon>Bacillaceae</taxon>
        <taxon>Siminovitchia</taxon>
    </lineage>
</organism>
<dbReference type="GO" id="GO:0034755">
    <property type="term" value="P:iron ion transmembrane transport"/>
    <property type="evidence" value="ECO:0007669"/>
    <property type="project" value="TreeGrafter"/>
</dbReference>
<feature type="transmembrane region" description="Helical" evidence="5">
    <location>
        <begin position="56"/>
        <end position="74"/>
    </location>
</feature>
<evidence type="ECO:0000313" key="7">
    <source>
        <dbReference type="Proteomes" id="UP000287156"/>
    </source>
</evidence>
<keyword evidence="7" id="KW-1185">Reference proteome</keyword>
<gene>
    <name evidence="6" type="ORF">D4T97_008565</name>
</gene>
<feature type="transmembrane region" description="Helical" evidence="5">
    <location>
        <begin position="104"/>
        <end position="130"/>
    </location>
</feature>
<reference evidence="6" key="1">
    <citation type="submission" date="2018-12" db="EMBL/GenBank/DDBJ databases">
        <authorList>
            <person name="Sun L."/>
            <person name="Chen Z."/>
        </authorList>
    </citation>
    <scope>NUCLEOTIDE SEQUENCE [LARGE SCALE GENOMIC DNA]</scope>
    <source>
        <strain evidence="6">3-2-2</strain>
    </source>
</reference>
<dbReference type="GO" id="GO:0015086">
    <property type="term" value="F:cadmium ion transmembrane transporter activity"/>
    <property type="evidence" value="ECO:0007669"/>
    <property type="project" value="TreeGrafter"/>
</dbReference>
<dbReference type="OrthoDB" id="9787548at2"/>
<comment type="subcellular location">
    <subcellularLocation>
        <location evidence="1">Membrane</location>
        <topology evidence="1">Multi-pass membrane protein</topology>
    </subcellularLocation>
</comment>
<evidence type="ECO:0000256" key="4">
    <source>
        <dbReference type="ARBA" id="ARBA00023136"/>
    </source>
</evidence>
<feature type="transmembrane region" description="Helical" evidence="5">
    <location>
        <begin position="162"/>
        <end position="182"/>
    </location>
</feature>
<dbReference type="Proteomes" id="UP000287156">
    <property type="component" value="Unassembled WGS sequence"/>
</dbReference>
<dbReference type="PANTHER" id="PTHR11706">
    <property type="entry name" value="SOLUTE CARRIER PROTEIN FAMILY 11 MEMBER"/>
    <property type="match status" value="1"/>
</dbReference>
<keyword evidence="4 5" id="KW-0472">Membrane</keyword>
<keyword evidence="2 5" id="KW-0812">Transmembrane</keyword>
<dbReference type="AlphaFoldDB" id="A0A429Y273"/>
<comment type="caution">
    <text evidence="6">The sequence shown here is derived from an EMBL/GenBank/DDBJ whole genome shotgun (WGS) entry which is preliminary data.</text>
</comment>
<name>A0A429Y273_9BACI</name>
<dbReference type="EMBL" id="QYTV02000003">
    <property type="protein sequence ID" value="RST75294.1"/>
    <property type="molecule type" value="Genomic_DNA"/>
</dbReference>
<feature type="transmembrane region" description="Helical" evidence="5">
    <location>
        <begin position="136"/>
        <end position="155"/>
    </location>
</feature>
<dbReference type="PANTHER" id="PTHR11706:SF3">
    <property type="entry name" value="METAL ION TRANSPORT PROTEIN"/>
    <property type="match status" value="1"/>
</dbReference>
<dbReference type="Pfam" id="PF01566">
    <property type="entry name" value="Nramp"/>
    <property type="match status" value="1"/>
</dbReference>
<dbReference type="NCBIfam" id="NF037982">
    <property type="entry name" value="Nramp_1"/>
    <property type="match status" value="2"/>
</dbReference>
<evidence type="ECO:0000313" key="6">
    <source>
        <dbReference type="EMBL" id="RST75294.1"/>
    </source>
</evidence>
<proteinExistence type="predicted"/>
<feature type="transmembrane region" description="Helical" evidence="5">
    <location>
        <begin position="246"/>
        <end position="267"/>
    </location>
</feature>
<feature type="transmembrane region" description="Helical" evidence="5">
    <location>
        <begin position="27"/>
        <end position="44"/>
    </location>
</feature>
<dbReference type="GO" id="GO:0005886">
    <property type="term" value="C:plasma membrane"/>
    <property type="evidence" value="ECO:0007669"/>
    <property type="project" value="TreeGrafter"/>
</dbReference>
<keyword evidence="3 5" id="KW-1133">Transmembrane helix</keyword>
<dbReference type="RefSeq" id="WP_126049651.1">
    <property type="nucleotide sequence ID" value="NZ_QYTV02000003.1"/>
</dbReference>
<sequence>MAEREYASEKAEKAEKGGKTSSLRKKFSILGPGIVLAATGVGSGDLVMSTVTGSEFGIALIWAVVIGVSLKLLLTEGVGRWTLATGKTILEGWRSLGRWTMAYFFVYVSLFGLIYGAAIATACGLMMSIMFPIMPLWAWAIIHSVAGFSLIWFGRYKIFEKVITVLIGIMFLAVVGSAVLLLPNLFTLPREALTLGIPDGATFFRILGLVGGIGGTMALAAYGYWIRAREWSDKSWIPVMRMDVTLAYVITGLFSMSLMTLSAQFLYGSGITFSGVEGMQDFLNLYGERFGKVPQLILNIGFWAATFSSLIGSWNGIPYLFADFMRNFKKKVDEVKIRKPIDEKDPAYRAFLAWLTFPSLLLLMFNQPIGLVLLYAALGSLFLPFLAITLLFLLNSKEVGPEFRNRLWNNAALVFVIIIFLTLGITKFI</sequence>
<feature type="transmembrane region" description="Helical" evidence="5">
    <location>
        <begin position="371"/>
        <end position="395"/>
    </location>
</feature>
<dbReference type="GO" id="GO:0005384">
    <property type="term" value="F:manganese ion transmembrane transporter activity"/>
    <property type="evidence" value="ECO:0007669"/>
    <property type="project" value="TreeGrafter"/>
</dbReference>
<feature type="transmembrane region" description="Helical" evidence="5">
    <location>
        <begin position="202"/>
        <end position="225"/>
    </location>
</feature>
<feature type="transmembrane region" description="Helical" evidence="5">
    <location>
        <begin position="346"/>
        <end position="365"/>
    </location>
</feature>
<feature type="transmembrane region" description="Helical" evidence="5">
    <location>
        <begin position="407"/>
        <end position="426"/>
    </location>
</feature>
<evidence type="ECO:0000256" key="3">
    <source>
        <dbReference type="ARBA" id="ARBA00022989"/>
    </source>
</evidence>
<evidence type="ECO:0000256" key="1">
    <source>
        <dbReference type="ARBA" id="ARBA00004141"/>
    </source>
</evidence>
<evidence type="ECO:0000256" key="2">
    <source>
        <dbReference type="ARBA" id="ARBA00022692"/>
    </source>
</evidence>
<feature type="transmembrane region" description="Helical" evidence="5">
    <location>
        <begin position="300"/>
        <end position="321"/>
    </location>
</feature>
<accession>A0A429Y273</accession>
<dbReference type="InterPro" id="IPR001046">
    <property type="entry name" value="NRAMP_fam"/>
</dbReference>
<evidence type="ECO:0000256" key="5">
    <source>
        <dbReference type="SAM" id="Phobius"/>
    </source>
</evidence>